<reference evidence="2" key="1">
    <citation type="journal article" date="2023" name="Insect Mol. Biol.">
        <title>Genome sequencing provides insights into the evolution of gene families encoding plant cell wall-degrading enzymes in longhorned beetles.</title>
        <authorList>
            <person name="Shin N.R."/>
            <person name="Okamura Y."/>
            <person name="Kirsch R."/>
            <person name="Pauchet Y."/>
        </authorList>
    </citation>
    <scope>NUCLEOTIDE SEQUENCE</scope>
    <source>
        <strain evidence="2">AMC_N1</strain>
    </source>
</reference>
<dbReference type="Pfam" id="PF17906">
    <property type="entry name" value="HTH_48"/>
    <property type="match status" value="1"/>
</dbReference>
<organism evidence="2 3">
    <name type="scientific">Aromia moschata</name>
    <dbReference type="NCBI Taxonomy" id="1265417"/>
    <lineage>
        <taxon>Eukaryota</taxon>
        <taxon>Metazoa</taxon>
        <taxon>Ecdysozoa</taxon>
        <taxon>Arthropoda</taxon>
        <taxon>Hexapoda</taxon>
        <taxon>Insecta</taxon>
        <taxon>Pterygota</taxon>
        <taxon>Neoptera</taxon>
        <taxon>Endopterygota</taxon>
        <taxon>Coleoptera</taxon>
        <taxon>Polyphaga</taxon>
        <taxon>Cucujiformia</taxon>
        <taxon>Chrysomeloidea</taxon>
        <taxon>Cerambycidae</taxon>
        <taxon>Cerambycinae</taxon>
        <taxon>Callichromatini</taxon>
        <taxon>Aromia</taxon>
    </lineage>
</organism>
<evidence type="ECO:0000313" key="2">
    <source>
        <dbReference type="EMBL" id="KAJ8962224.1"/>
    </source>
</evidence>
<protein>
    <recommendedName>
        <fullName evidence="1">Mos1 transposase HTH domain-containing protein</fullName>
    </recommendedName>
</protein>
<comment type="caution">
    <text evidence="2">The sequence shown here is derived from an EMBL/GenBank/DDBJ whole genome shotgun (WGS) entry which is preliminary data.</text>
</comment>
<sequence length="106" mass="12122">MLLPARCDRIATSLNRTVSGYTFPALSSLDKIGKLTEAYAMLNEVYGNECLLRTQVFEWFKRFKVGRETIEDDLRHGRLSTSKTDENIGKLIREDRPLRGSEGLLK</sequence>
<name>A0AAV8ZCW0_9CUCU</name>
<dbReference type="InterPro" id="IPR041426">
    <property type="entry name" value="Mos1_HTH"/>
</dbReference>
<dbReference type="Gene3D" id="1.10.10.1450">
    <property type="match status" value="1"/>
</dbReference>
<dbReference type="EMBL" id="JAPWTK010000003">
    <property type="protein sequence ID" value="KAJ8962224.1"/>
    <property type="molecule type" value="Genomic_DNA"/>
</dbReference>
<proteinExistence type="predicted"/>
<dbReference type="PANTHER" id="PTHR46060">
    <property type="entry name" value="MARINER MOS1 TRANSPOSASE-LIKE PROTEIN"/>
    <property type="match status" value="1"/>
</dbReference>
<dbReference type="InterPro" id="IPR052709">
    <property type="entry name" value="Transposase-MT_Hybrid"/>
</dbReference>
<dbReference type="Proteomes" id="UP001162162">
    <property type="component" value="Unassembled WGS sequence"/>
</dbReference>
<keyword evidence="3" id="KW-1185">Reference proteome</keyword>
<gene>
    <name evidence="2" type="ORF">NQ318_018196</name>
</gene>
<accession>A0AAV8ZCW0</accession>
<dbReference type="AlphaFoldDB" id="A0AAV8ZCW0"/>
<feature type="domain" description="Mos1 transposase HTH" evidence="1">
    <location>
        <begin position="36"/>
        <end position="66"/>
    </location>
</feature>
<evidence type="ECO:0000313" key="3">
    <source>
        <dbReference type="Proteomes" id="UP001162162"/>
    </source>
</evidence>
<dbReference type="PANTHER" id="PTHR46060:SF1">
    <property type="entry name" value="MARINER MOS1 TRANSPOSASE-LIKE PROTEIN"/>
    <property type="match status" value="1"/>
</dbReference>
<evidence type="ECO:0000259" key="1">
    <source>
        <dbReference type="Pfam" id="PF17906"/>
    </source>
</evidence>